<evidence type="ECO:0000256" key="4">
    <source>
        <dbReference type="ARBA" id="ARBA00022989"/>
    </source>
</evidence>
<proteinExistence type="predicted"/>
<dbReference type="OrthoDB" id="5638726at2"/>
<comment type="caution">
    <text evidence="7">The sequence shown here is derived from an EMBL/GenBank/DDBJ whole genome shotgun (WGS) entry which is preliminary data.</text>
</comment>
<sequence>MTSPALAALLGLATGLSLIVAIGAQNAFVLRLGIAGRAKVIAPVVAICALSDAVLISAGVAGIGALIQAAPVALIVIRVIGSGFLIVYGLMAARRAFRPGSLDPADDVTNPRGAGSDTSALRKAIVTALAFTWLNPHVYLDTVLFLGSVANHQGPDARWFFAAGAVLGSFLWFSALGFGARLLRPVFARPAAWRVLDGIIAVVMVALGVHLAVGM</sequence>
<feature type="transmembrane region" description="Helical" evidence="6">
    <location>
        <begin position="6"/>
        <end position="28"/>
    </location>
</feature>
<keyword evidence="2" id="KW-1003">Cell membrane</keyword>
<keyword evidence="5 6" id="KW-0472">Membrane</keyword>
<dbReference type="PANTHER" id="PTHR30086">
    <property type="entry name" value="ARGININE EXPORTER PROTEIN ARGO"/>
    <property type="match status" value="1"/>
</dbReference>
<accession>A0A495IKA0</accession>
<evidence type="ECO:0000313" key="8">
    <source>
        <dbReference type="Proteomes" id="UP000280008"/>
    </source>
</evidence>
<keyword evidence="8" id="KW-1185">Reference proteome</keyword>
<protein>
    <submittedName>
        <fullName evidence="7">L-lysine exporter family protein LysE/ArgO</fullName>
    </submittedName>
</protein>
<feature type="transmembrane region" description="Helical" evidence="6">
    <location>
        <begin position="40"/>
        <end position="66"/>
    </location>
</feature>
<dbReference type="Pfam" id="PF01810">
    <property type="entry name" value="LysE"/>
    <property type="match status" value="1"/>
</dbReference>
<name>A0A495IKA0_9MICO</name>
<dbReference type="Proteomes" id="UP000280008">
    <property type="component" value="Unassembled WGS sequence"/>
</dbReference>
<dbReference type="AlphaFoldDB" id="A0A495IKA0"/>
<evidence type="ECO:0000313" key="7">
    <source>
        <dbReference type="EMBL" id="RKR75535.1"/>
    </source>
</evidence>
<dbReference type="GO" id="GO:0015171">
    <property type="term" value="F:amino acid transmembrane transporter activity"/>
    <property type="evidence" value="ECO:0007669"/>
    <property type="project" value="TreeGrafter"/>
</dbReference>
<evidence type="ECO:0000256" key="2">
    <source>
        <dbReference type="ARBA" id="ARBA00022475"/>
    </source>
</evidence>
<evidence type="ECO:0000256" key="5">
    <source>
        <dbReference type="ARBA" id="ARBA00023136"/>
    </source>
</evidence>
<feature type="transmembrane region" description="Helical" evidence="6">
    <location>
        <begin position="72"/>
        <end position="91"/>
    </location>
</feature>
<keyword evidence="4 6" id="KW-1133">Transmembrane helix</keyword>
<organism evidence="7 8">
    <name type="scientific">Frondihabitans australicus</name>
    <dbReference type="NCBI Taxonomy" id="386892"/>
    <lineage>
        <taxon>Bacteria</taxon>
        <taxon>Bacillati</taxon>
        <taxon>Actinomycetota</taxon>
        <taxon>Actinomycetes</taxon>
        <taxon>Micrococcales</taxon>
        <taxon>Microbacteriaceae</taxon>
        <taxon>Frondihabitans</taxon>
    </lineage>
</organism>
<dbReference type="InterPro" id="IPR001123">
    <property type="entry name" value="LeuE-type"/>
</dbReference>
<dbReference type="EMBL" id="RBKS01000001">
    <property type="protein sequence ID" value="RKR75535.1"/>
    <property type="molecule type" value="Genomic_DNA"/>
</dbReference>
<feature type="transmembrane region" description="Helical" evidence="6">
    <location>
        <begin position="195"/>
        <end position="213"/>
    </location>
</feature>
<keyword evidence="3 6" id="KW-0812">Transmembrane</keyword>
<comment type="subcellular location">
    <subcellularLocation>
        <location evidence="1">Cell membrane</location>
        <topology evidence="1">Multi-pass membrane protein</topology>
    </subcellularLocation>
</comment>
<evidence type="ECO:0000256" key="6">
    <source>
        <dbReference type="SAM" id="Phobius"/>
    </source>
</evidence>
<gene>
    <name evidence="7" type="ORF">C8E83_2683</name>
</gene>
<reference evidence="7 8" key="1">
    <citation type="submission" date="2018-10" db="EMBL/GenBank/DDBJ databases">
        <title>Sequencing the genomes of 1000 actinobacteria strains.</title>
        <authorList>
            <person name="Klenk H.-P."/>
        </authorList>
    </citation>
    <scope>NUCLEOTIDE SEQUENCE [LARGE SCALE GENOMIC DNA]</scope>
    <source>
        <strain evidence="7 8">DSM 17894</strain>
    </source>
</reference>
<dbReference type="GO" id="GO:0005886">
    <property type="term" value="C:plasma membrane"/>
    <property type="evidence" value="ECO:0007669"/>
    <property type="project" value="UniProtKB-SubCell"/>
</dbReference>
<dbReference type="RefSeq" id="WP_121371907.1">
    <property type="nucleotide sequence ID" value="NZ_RBKS01000001.1"/>
</dbReference>
<evidence type="ECO:0000256" key="3">
    <source>
        <dbReference type="ARBA" id="ARBA00022692"/>
    </source>
</evidence>
<feature type="transmembrane region" description="Helical" evidence="6">
    <location>
        <begin position="120"/>
        <end position="139"/>
    </location>
</feature>
<evidence type="ECO:0000256" key="1">
    <source>
        <dbReference type="ARBA" id="ARBA00004651"/>
    </source>
</evidence>
<dbReference type="PANTHER" id="PTHR30086:SF20">
    <property type="entry name" value="ARGININE EXPORTER PROTEIN ARGO-RELATED"/>
    <property type="match status" value="1"/>
</dbReference>
<feature type="transmembrane region" description="Helical" evidence="6">
    <location>
        <begin position="159"/>
        <end position="183"/>
    </location>
</feature>